<feature type="transmembrane region" description="Helical" evidence="1">
    <location>
        <begin position="192"/>
        <end position="213"/>
    </location>
</feature>
<feature type="transmembrane region" description="Helical" evidence="1">
    <location>
        <begin position="219"/>
        <end position="239"/>
    </location>
</feature>
<dbReference type="PANTHER" id="PTHR46663">
    <property type="entry name" value="DIGUANYLATE CYCLASE DGCT-RELATED"/>
    <property type="match status" value="1"/>
</dbReference>
<feature type="transmembrane region" description="Helical" evidence="1">
    <location>
        <begin position="131"/>
        <end position="149"/>
    </location>
</feature>
<feature type="transmembrane region" description="Helical" evidence="1">
    <location>
        <begin position="285"/>
        <end position="306"/>
    </location>
</feature>
<sequence>MPRPRATAPAWLVHAGFLAVLAVAGTAYALAGPAGRPTVYTLVTVLPIVTFVAALANGNLPDRRPWLIAVAGLTLLFVIQLIWPTWIVELHLGRAEGSLTDLTLSTAHTLFLAGTAAALRRRASADPGGMIDAALFGLCAGGPLWEWVLRPHLPPGASPEGQLLMLADLLVLCAVVGCLLRIGMMAAAGRGTLAYLVATGVLTLAGTITSTLAPGGTSFWSAELMVAAFLAIAAAPLHPGAASLTVPPPAVDRTVRKQRLWWLALALSANPVIAAVQVIRDEGSSSLLLPVGTLLVVPLVLLRIRLLSAQRDRAERTLAYHATHDELTGLHNRRHITAEIDRALADLDRGALDEVTIMLCDLDGFKPVNDRYGHPAGDAVLRAVAARLTAVVRSGDLVGRLGGDEFLILCRGSAGLEAPALATRIADAVRAPIPVPGAEVSVGVTTGVAQARTGDAVDREALVGRADAAMYAGKAGRSRTVQVARLG</sequence>
<dbReference type="PANTHER" id="PTHR46663:SF2">
    <property type="entry name" value="GGDEF DOMAIN-CONTAINING PROTEIN"/>
    <property type="match status" value="1"/>
</dbReference>
<gene>
    <name evidence="3" type="ORF">BG844_06715</name>
</gene>
<dbReference type="SMART" id="SM00267">
    <property type="entry name" value="GGDEF"/>
    <property type="match status" value="1"/>
</dbReference>
<dbReference type="PROSITE" id="PS50887">
    <property type="entry name" value="GGDEF"/>
    <property type="match status" value="1"/>
</dbReference>
<dbReference type="Pfam" id="PF00990">
    <property type="entry name" value="GGDEF"/>
    <property type="match status" value="1"/>
</dbReference>
<feature type="transmembrane region" description="Helical" evidence="1">
    <location>
        <begin position="67"/>
        <end position="87"/>
    </location>
</feature>
<keyword evidence="1" id="KW-0472">Membrane</keyword>
<comment type="caution">
    <text evidence="3">The sequence shown here is derived from an EMBL/GenBank/DDBJ whole genome shotgun (WGS) entry which is preliminary data.</text>
</comment>
<proteinExistence type="predicted"/>
<organism evidence="3 4">
    <name type="scientific">Couchioplanes caeruleus subsp. caeruleus</name>
    <dbReference type="NCBI Taxonomy" id="56427"/>
    <lineage>
        <taxon>Bacteria</taxon>
        <taxon>Bacillati</taxon>
        <taxon>Actinomycetota</taxon>
        <taxon>Actinomycetes</taxon>
        <taxon>Micromonosporales</taxon>
        <taxon>Micromonosporaceae</taxon>
        <taxon>Couchioplanes</taxon>
    </lineage>
</organism>
<protein>
    <recommendedName>
        <fullName evidence="2">GGDEF domain-containing protein</fullName>
    </recommendedName>
</protein>
<evidence type="ECO:0000259" key="2">
    <source>
        <dbReference type="PROSITE" id="PS50887"/>
    </source>
</evidence>
<feature type="transmembrane region" description="Helical" evidence="1">
    <location>
        <begin position="99"/>
        <end position="119"/>
    </location>
</feature>
<dbReference type="InterPro" id="IPR043128">
    <property type="entry name" value="Rev_trsase/Diguanyl_cyclase"/>
</dbReference>
<dbReference type="InterPro" id="IPR000160">
    <property type="entry name" value="GGDEF_dom"/>
</dbReference>
<dbReference type="Proteomes" id="UP000182486">
    <property type="component" value="Unassembled WGS sequence"/>
</dbReference>
<dbReference type="InterPro" id="IPR029787">
    <property type="entry name" value="Nucleotide_cyclase"/>
</dbReference>
<dbReference type="CDD" id="cd01949">
    <property type="entry name" value="GGDEF"/>
    <property type="match status" value="1"/>
</dbReference>
<keyword evidence="4" id="KW-1185">Reference proteome</keyword>
<feature type="domain" description="GGDEF" evidence="2">
    <location>
        <begin position="353"/>
        <end position="485"/>
    </location>
</feature>
<accession>A0A1K0FQP8</accession>
<evidence type="ECO:0000313" key="3">
    <source>
        <dbReference type="EMBL" id="OJF15008.1"/>
    </source>
</evidence>
<dbReference type="NCBIfam" id="TIGR00254">
    <property type="entry name" value="GGDEF"/>
    <property type="match status" value="1"/>
</dbReference>
<keyword evidence="1" id="KW-1133">Transmembrane helix</keyword>
<name>A0A1K0FQP8_9ACTN</name>
<dbReference type="SUPFAM" id="SSF55073">
    <property type="entry name" value="Nucleotide cyclase"/>
    <property type="match status" value="1"/>
</dbReference>
<keyword evidence="1" id="KW-0812">Transmembrane</keyword>
<dbReference type="AlphaFoldDB" id="A0A1K0FQP8"/>
<dbReference type="RefSeq" id="WP_071803869.1">
    <property type="nucleotide sequence ID" value="NZ_MEIA01000071.1"/>
</dbReference>
<evidence type="ECO:0000313" key="4">
    <source>
        <dbReference type="Proteomes" id="UP000182486"/>
    </source>
</evidence>
<feature type="transmembrane region" description="Helical" evidence="1">
    <location>
        <begin position="260"/>
        <end position="279"/>
    </location>
</feature>
<feature type="transmembrane region" description="Helical" evidence="1">
    <location>
        <begin position="161"/>
        <end position="180"/>
    </location>
</feature>
<evidence type="ECO:0000256" key="1">
    <source>
        <dbReference type="SAM" id="Phobius"/>
    </source>
</evidence>
<feature type="transmembrane region" description="Helical" evidence="1">
    <location>
        <begin position="39"/>
        <end position="60"/>
    </location>
</feature>
<reference evidence="3 4" key="1">
    <citation type="submission" date="2016-09" db="EMBL/GenBank/DDBJ databases">
        <title>Couchioplanes caeruleus draft genome sequence.</title>
        <authorList>
            <person name="Sheehan J."/>
            <person name="Caffrey P."/>
        </authorList>
    </citation>
    <scope>NUCLEOTIDE SEQUENCE [LARGE SCALE GENOMIC DNA]</scope>
    <source>
        <strain evidence="3 4">DSM 43634</strain>
    </source>
</reference>
<dbReference type="InterPro" id="IPR052163">
    <property type="entry name" value="DGC-Regulatory_Protein"/>
</dbReference>
<dbReference type="EMBL" id="MEIA01000071">
    <property type="protein sequence ID" value="OJF15008.1"/>
    <property type="molecule type" value="Genomic_DNA"/>
</dbReference>
<dbReference type="Gene3D" id="3.30.70.270">
    <property type="match status" value="1"/>
</dbReference>